<gene>
    <name evidence="1" type="ORF">PVK06_036285</name>
</gene>
<protein>
    <recommendedName>
        <fullName evidence="3">Reverse transcriptase</fullName>
    </recommendedName>
</protein>
<organism evidence="1 2">
    <name type="scientific">Gossypium arboreum</name>
    <name type="common">Tree cotton</name>
    <name type="synonym">Gossypium nanking</name>
    <dbReference type="NCBI Taxonomy" id="29729"/>
    <lineage>
        <taxon>Eukaryota</taxon>
        <taxon>Viridiplantae</taxon>
        <taxon>Streptophyta</taxon>
        <taxon>Embryophyta</taxon>
        <taxon>Tracheophyta</taxon>
        <taxon>Spermatophyta</taxon>
        <taxon>Magnoliopsida</taxon>
        <taxon>eudicotyledons</taxon>
        <taxon>Gunneridae</taxon>
        <taxon>Pentapetalae</taxon>
        <taxon>rosids</taxon>
        <taxon>malvids</taxon>
        <taxon>Malvales</taxon>
        <taxon>Malvaceae</taxon>
        <taxon>Malvoideae</taxon>
        <taxon>Gossypium</taxon>
    </lineage>
</organism>
<comment type="caution">
    <text evidence="1">The sequence shown here is derived from an EMBL/GenBank/DDBJ whole genome shotgun (WGS) entry which is preliminary data.</text>
</comment>
<keyword evidence="2" id="KW-1185">Reference proteome</keyword>
<name>A0ABR0NLJ7_GOSAR</name>
<dbReference type="Proteomes" id="UP001358586">
    <property type="component" value="Chromosome 10"/>
</dbReference>
<evidence type="ECO:0000313" key="2">
    <source>
        <dbReference type="Proteomes" id="UP001358586"/>
    </source>
</evidence>
<proteinExistence type="predicted"/>
<evidence type="ECO:0000313" key="1">
    <source>
        <dbReference type="EMBL" id="KAK5795031.1"/>
    </source>
</evidence>
<reference evidence="1 2" key="1">
    <citation type="submission" date="2023-03" db="EMBL/GenBank/DDBJ databases">
        <title>WGS of Gossypium arboreum.</title>
        <authorList>
            <person name="Yu D."/>
        </authorList>
    </citation>
    <scope>NUCLEOTIDE SEQUENCE [LARGE SCALE GENOMIC DNA]</scope>
    <source>
        <tissue evidence="1">Leaf</tissue>
    </source>
</reference>
<evidence type="ECO:0008006" key="3">
    <source>
        <dbReference type="Google" id="ProtNLM"/>
    </source>
</evidence>
<accession>A0ABR0NLJ7</accession>
<sequence length="204" mass="23574">MPKLIFGKCKFNQEKPVDTDPYSSIESMKKKVKAVNGHMVEHATFDFEKSNRHESWNLLRRLRNTNLEPWCVCGYFNEIMYANEKKGGAIRDERQMEEFRKSKASQRQRVNKIRGLEDSDGVLKSERMDMEIIIKDYFMGLFKSNGVGNTNHILSGVHRRVTEDMNQILVAEYNEIEIVEALNSIGPTKASGPDGFPAIFFQKF</sequence>
<dbReference type="EMBL" id="JARKNE010000010">
    <property type="protein sequence ID" value="KAK5795031.1"/>
    <property type="molecule type" value="Genomic_DNA"/>
</dbReference>